<keyword evidence="1" id="KW-0175">Coiled coil</keyword>
<dbReference type="EMBL" id="RAXT01000010">
    <property type="protein sequence ID" value="RKG38581.1"/>
    <property type="molecule type" value="Genomic_DNA"/>
</dbReference>
<dbReference type="Proteomes" id="UP000280405">
    <property type="component" value="Unassembled WGS sequence"/>
</dbReference>
<comment type="caution">
    <text evidence="4">The sequence shown here is derived from an EMBL/GenBank/DDBJ whole genome shotgun (WGS) entry which is preliminary data.</text>
</comment>
<protein>
    <submittedName>
        <fullName evidence="4">Mucoidy inhibitor MuiA family protein</fullName>
    </submittedName>
</protein>
<dbReference type="NCBIfam" id="TIGR02231">
    <property type="entry name" value="mucoidy inhibitor MuiA family protein"/>
    <property type="match status" value="1"/>
</dbReference>
<feature type="domain" description="DUF4140" evidence="3">
    <location>
        <begin position="32"/>
        <end position="126"/>
    </location>
</feature>
<proteinExistence type="predicted"/>
<evidence type="ECO:0000259" key="3">
    <source>
        <dbReference type="Pfam" id="PF13600"/>
    </source>
</evidence>
<organism evidence="4 5">
    <name type="scientific">Acinetobacter rongchengensis</name>
    <dbReference type="NCBI Taxonomy" id="2419601"/>
    <lineage>
        <taxon>Bacteria</taxon>
        <taxon>Pseudomonadati</taxon>
        <taxon>Pseudomonadota</taxon>
        <taxon>Gammaproteobacteria</taxon>
        <taxon>Moraxellales</taxon>
        <taxon>Moraxellaceae</taxon>
        <taxon>Acinetobacter</taxon>
    </lineage>
</organism>
<dbReference type="InterPro" id="IPR025554">
    <property type="entry name" value="DUF4140"/>
</dbReference>
<dbReference type="InterPro" id="IPR037291">
    <property type="entry name" value="DUF4139"/>
</dbReference>
<sequence length="514" mass="57910">MNIKSVIQFSILCIPSTYSFALGLNHSPIQQVTLYPTSAKIERTIPVQAGEQLVTLTGLAANFDINQLQYQSSNIEVNAVSHTDSAIDKPSGTESSQLRSQIEGVKKKISEQNSIIQAAELQNKFLGNVTEGSAPKVRQDAYVAFIAIDQAKIEKEKLEQRLGELEQDLNAIGDSDFNQRTLKFYVNAKQQGEIKISYLIPYARWQPTYKAELNTQTKQVKLTRMAMIAQKTGEDWNNVKLALSTSTPRNYVQQIQPQPWWVNYYEPEPVRPVYEPAPAPIAMAEMAMDSEAKSRSPARNNGPSFPQFQAADLNFSTEFRSETKASIPSSQQQIFLPLSAEQYPAKLSVWVLPKQSTQATINAEIAKLDSNWPSGIVKLYRDGDYIGQRTWNNNADEALQMSFGIDEQIQVNVTDLTDKKNPVRSRSETIQKQQYSVQNLHSYPIQVTVFESEPQSQNGKLTTQSTYSLVPSATTWNGQPNINQWQMNLEPKQTFKLDVQHQFKYPSKGYTSGF</sequence>
<name>A0A3A8FBJ9_9GAMM</name>
<reference evidence="4 5" key="1">
    <citation type="submission" date="2018-09" db="EMBL/GenBank/DDBJ databases">
        <title>The draft genome of Acinetobacter spp. strains.</title>
        <authorList>
            <person name="Qin J."/>
            <person name="Feng Y."/>
            <person name="Zong Z."/>
        </authorList>
    </citation>
    <scope>NUCLEOTIDE SEQUENCE [LARGE SCALE GENOMIC DNA]</scope>
    <source>
        <strain evidence="4 5">WCHAc060115</strain>
    </source>
</reference>
<evidence type="ECO:0000256" key="1">
    <source>
        <dbReference type="SAM" id="Coils"/>
    </source>
</evidence>
<feature type="domain" description="DUF4139" evidence="2">
    <location>
        <begin position="194"/>
        <end position="506"/>
    </location>
</feature>
<accession>A0A3A8FBJ9</accession>
<dbReference type="PANTHER" id="PTHR31005">
    <property type="entry name" value="DUF4139 DOMAIN-CONTAINING PROTEIN"/>
    <property type="match status" value="1"/>
</dbReference>
<dbReference type="InterPro" id="IPR011935">
    <property type="entry name" value="CHP02231"/>
</dbReference>
<evidence type="ECO:0000313" key="4">
    <source>
        <dbReference type="EMBL" id="RKG38581.1"/>
    </source>
</evidence>
<dbReference type="Pfam" id="PF13600">
    <property type="entry name" value="DUF4140"/>
    <property type="match status" value="1"/>
</dbReference>
<dbReference type="Pfam" id="PF13598">
    <property type="entry name" value="DUF4139"/>
    <property type="match status" value="1"/>
</dbReference>
<evidence type="ECO:0000313" key="5">
    <source>
        <dbReference type="Proteomes" id="UP000280405"/>
    </source>
</evidence>
<dbReference type="PANTHER" id="PTHR31005:SF8">
    <property type="entry name" value="DUF4139 DOMAIN-CONTAINING PROTEIN"/>
    <property type="match status" value="1"/>
</dbReference>
<feature type="coiled-coil region" evidence="1">
    <location>
        <begin position="148"/>
        <end position="175"/>
    </location>
</feature>
<dbReference type="AlphaFoldDB" id="A0A3A8FBJ9"/>
<keyword evidence="5" id="KW-1185">Reference proteome</keyword>
<dbReference type="RefSeq" id="WP_120383673.1">
    <property type="nucleotide sequence ID" value="NZ_RAXT01000010.1"/>
</dbReference>
<evidence type="ECO:0000259" key="2">
    <source>
        <dbReference type="Pfam" id="PF13598"/>
    </source>
</evidence>
<gene>
    <name evidence="4" type="ORF">D7V20_07415</name>
</gene>
<dbReference type="OrthoDB" id="9777444at2"/>